<feature type="region of interest" description="Disordered" evidence="1">
    <location>
        <begin position="36"/>
        <end position="109"/>
    </location>
</feature>
<protein>
    <recommendedName>
        <fullName evidence="2">BTB domain-containing protein</fullName>
    </recommendedName>
</protein>
<reference evidence="3" key="1">
    <citation type="submission" date="2020-08" db="EMBL/GenBank/DDBJ databases">
        <title>Genome sequencing and assembly of the red palm weevil Rhynchophorus ferrugineus.</title>
        <authorList>
            <person name="Dias G.B."/>
            <person name="Bergman C.M."/>
            <person name="Manee M."/>
        </authorList>
    </citation>
    <scope>NUCLEOTIDE SEQUENCE</scope>
    <source>
        <strain evidence="3">AA-2017</strain>
        <tissue evidence="3">Whole larva</tissue>
    </source>
</reference>
<dbReference type="InterPro" id="IPR011705">
    <property type="entry name" value="BACK"/>
</dbReference>
<dbReference type="Pfam" id="PF00651">
    <property type="entry name" value="BTB"/>
    <property type="match status" value="1"/>
</dbReference>
<dbReference type="Gene3D" id="3.30.710.10">
    <property type="entry name" value="Potassium Channel Kv1.1, Chain A"/>
    <property type="match status" value="1"/>
</dbReference>
<dbReference type="OrthoDB" id="6350321at2759"/>
<evidence type="ECO:0000259" key="2">
    <source>
        <dbReference type="PROSITE" id="PS50097"/>
    </source>
</evidence>
<dbReference type="InterPro" id="IPR011333">
    <property type="entry name" value="SKP1/BTB/POZ_sf"/>
</dbReference>
<gene>
    <name evidence="3" type="ORF">GWI33_010389</name>
</gene>
<feature type="compositionally biased region" description="Polar residues" evidence="1">
    <location>
        <begin position="600"/>
        <end position="610"/>
    </location>
</feature>
<accession>A0A834J1X1</accession>
<dbReference type="SMART" id="SM00875">
    <property type="entry name" value="BACK"/>
    <property type="match status" value="1"/>
</dbReference>
<evidence type="ECO:0000313" key="4">
    <source>
        <dbReference type="Proteomes" id="UP000625711"/>
    </source>
</evidence>
<dbReference type="PANTHER" id="PTHR22667">
    <property type="entry name" value="AT01380P-RELATED"/>
    <property type="match status" value="1"/>
</dbReference>
<feature type="compositionally biased region" description="Basic residues" evidence="1">
    <location>
        <begin position="620"/>
        <end position="634"/>
    </location>
</feature>
<dbReference type="AlphaFoldDB" id="A0A834J1X1"/>
<dbReference type="PROSITE" id="PS50097">
    <property type="entry name" value="BTB"/>
    <property type="match status" value="1"/>
</dbReference>
<dbReference type="Proteomes" id="UP000625711">
    <property type="component" value="Unassembled WGS sequence"/>
</dbReference>
<keyword evidence="4" id="KW-1185">Reference proteome</keyword>
<feature type="compositionally biased region" description="Polar residues" evidence="1">
    <location>
        <begin position="65"/>
        <end position="75"/>
    </location>
</feature>
<feature type="compositionally biased region" description="Basic and acidic residues" evidence="1">
    <location>
        <begin position="91"/>
        <end position="109"/>
    </location>
</feature>
<feature type="domain" description="BTB" evidence="2">
    <location>
        <begin position="294"/>
        <end position="356"/>
    </location>
</feature>
<dbReference type="CDD" id="cd18186">
    <property type="entry name" value="BTB_POZ_ZBTB_KLHL-like"/>
    <property type="match status" value="1"/>
</dbReference>
<dbReference type="SUPFAM" id="SSF54695">
    <property type="entry name" value="POZ domain"/>
    <property type="match status" value="1"/>
</dbReference>
<comment type="caution">
    <text evidence="3">The sequence shown here is derived from an EMBL/GenBank/DDBJ whole genome shotgun (WGS) entry which is preliminary data.</text>
</comment>
<proteinExistence type="predicted"/>
<organism evidence="3 4">
    <name type="scientific">Rhynchophorus ferrugineus</name>
    <name type="common">Red palm weevil</name>
    <name type="synonym">Curculio ferrugineus</name>
    <dbReference type="NCBI Taxonomy" id="354439"/>
    <lineage>
        <taxon>Eukaryota</taxon>
        <taxon>Metazoa</taxon>
        <taxon>Ecdysozoa</taxon>
        <taxon>Arthropoda</taxon>
        <taxon>Hexapoda</taxon>
        <taxon>Insecta</taxon>
        <taxon>Pterygota</taxon>
        <taxon>Neoptera</taxon>
        <taxon>Endopterygota</taxon>
        <taxon>Coleoptera</taxon>
        <taxon>Polyphaga</taxon>
        <taxon>Cucujiformia</taxon>
        <taxon>Curculionidae</taxon>
        <taxon>Dryophthorinae</taxon>
        <taxon>Rhynchophorus</taxon>
    </lineage>
</organism>
<dbReference type="Pfam" id="PF07707">
    <property type="entry name" value="BACK"/>
    <property type="match status" value="1"/>
</dbReference>
<name>A0A834J1X1_RHYFE</name>
<dbReference type="EMBL" id="JAACXV010000050">
    <property type="protein sequence ID" value="KAF7285597.1"/>
    <property type="molecule type" value="Genomic_DNA"/>
</dbReference>
<feature type="compositionally biased region" description="Basic and acidic residues" evidence="1">
    <location>
        <begin position="40"/>
        <end position="49"/>
    </location>
</feature>
<feature type="compositionally biased region" description="Basic and acidic residues" evidence="1">
    <location>
        <begin position="583"/>
        <end position="594"/>
    </location>
</feature>
<evidence type="ECO:0000256" key="1">
    <source>
        <dbReference type="SAM" id="MobiDB-lite"/>
    </source>
</evidence>
<dbReference type="PANTHER" id="PTHR22667:SF0">
    <property type="entry name" value="AT01380P-RELATED"/>
    <property type="match status" value="1"/>
</dbReference>
<evidence type="ECO:0000313" key="3">
    <source>
        <dbReference type="EMBL" id="KAF7285597.1"/>
    </source>
</evidence>
<feature type="region of interest" description="Disordered" evidence="1">
    <location>
        <begin position="180"/>
        <end position="203"/>
    </location>
</feature>
<dbReference type="Gene3D" id="1.25.40.420">
    <property type="match status" value="1"/>
</dbReference>
<feature type="region of interest" description="Disordered" evidence="1">
    <location>
        <begin position="583"/>
        <end position="634"/>
    </location>
</feature>
<dbReference type="InterPro" id="IPR000210">
    <property type="entry name" value="BTB/POZ_dom"/>
</dbReference>
<sequence>MNRAYPKKEKRDWYRNERGTYCVGNLDLVNLRLNVPPDSPRLRPTEKGSGDTYVSHSLVRKYQPYTKNCPRTSQEASRKPDHGPSSRCRPVHQDRSEEVIVRRSKDSERRIQEGETVKEGDFLYPTKKKQSSRTAGFDSGCRFPFKITPSGNLKVESSQVVFSSKKLSVLVADPKNTKIDISADSTPSDSPREMAHQDGTPVKRPFLNPLEIMNQAGGLSSLGSLIGHSPMRGPMKESSEYESKKTEDILDPELNLHRLGYSTNDIINWDKVKLPEKQNLYLALYQRITNNTNADCKVYIDNEEFNCHLIVLQCYSELFDAYVAVKKVELPSDKCSMAAFGFIYDWMITGEPSYSKLSRENVLDVFISAKYLKIKDLVEQCWAFIDSVEVFNESTAFLLYLEAKKRNMPEVKELMLPRIKQFFLMLVSSQDWLELDVDDVRSFLNSNYISINCEMEVFMAAVRWLKYDWQNRDKYKYEVLECVRFGNVAPWQLVDIKRNPDNPEFVELAKDMRICKMIDDGLAFVIIKYWYGSDAPDDLRNWNSILGLQEPPTRNWTGSDRSYLTFREFLIFLDQYRRNQLIDKNKPKQGDKQRGAASSEKFTSQKSTPRVPTMDEFLAKRKPGTHKKINKVIS</sequence>